<reference evidence="2" key="1">
    <citation type="submission" date="2017-07" db="EMBL/GenBank/DDBJ databases">
        <title>The cable genome - Insights into the physiology and evolution of filamentous bacteria capable of sulfide oxidation via long distance electron transfer.</title>
        <authorList>
            <person name="Thorup C."/>
            <person name="Bjerg J.T."/>
            <person name="Schreiber L."/>
            <person name="Nielsen L.P."/>
            <person name="Kjeldsen K.U."/>
            <person name="Boesen T."/>
            <person name="Boggild A."/>
            <person name="Meysman F."/>
            <person name="Geelhoed J."/>
            <person name="Schramm A."/>
        </authorList>
    </citation>
    <scope>NUCLEOTIDE SEQUENCE [LARGE SCALE GENOMIC DNA]</scope>
    <source>
        <strain evidence="2">GS</strain>
    </source>
</reference>
<evidence type="ECO:0000259" key="1">
    <source>
        <dbReference type="Pfam" id="PF13435"/>
    </source>
</evidence>
<dbReference type="InterPro" id="IPR023155">
    <property type="entry name" value="Cyt_c-552/4"/>
</dbReference>
<evidence type="ECO:0000313" key="2">
    <source>
        <dbReference type="EMBL" id="TAA74418.1"/>
    </source>
</evidence>
<dbReference type="SUPFAM" id="SSF48695">
    <property type="entry name" value="Multiheme cytochromes"/>
    <property type="match status" value="1"/>
</dbReference>
<name>A0A521G083_9BACT</name>
<dbReference type="AlphaFoldDB" id="A0A521G083"/>
<keyword evidence="3" id="KW-1185">Reference proteome</keyword>
<evidence type="ECO:0000313" key="3">
    <source>
        <dbReference type="Proteomes" id="UP000316238"/>
    </source>
</evidence>
<dbReference type="EMBL" id="NQJD01000027">
    <property type="protein sequence ID" value="TAA74418.1"/>
    <property type="molecule type" value="Genomic_DNA"/>
</dbReference>
<dbReference type="Gene3D" id="1.10.1130.10">
    <property type="entry name" value="Flavocytochrome C3, Chain A"/>
    <property type="match status" value="1"/>
</dbReference>
<dbReference type="InterPro" id="IPR036280">
    <property type="entry name" value="Multihaem_cyt_sf"/>
</dbReference>
<feature type="domain" description="Cytochrome c-552/4" evidence="1">
    <location>
        <begin position="65"/>
        <end position="153"/>
    </location>
</feature>
<gene>
    <name evidence="2" type="ORF">CDV28_12721</name>
</gene>
<comment type="caution">
    <text evidence="2">The sequence shown here is derived from an EMBL/GenBank/DDBJ whole genome shotgun (WGS) entry which is preliminary data.</text>
</comment>
<sequence>MLFFAKAKRQVLPHRFNNVEFLSEENAAMKPRFVLPAVVSLLCGLSAAQAHELPEGAAPLEKSEQCAACHPTIFQEWQESFHAKSSVHKDSAHKAMHQAFSKAMIAKGQKANYHCATCHAPMSDNLKALMSGEAEPDSSNTTQVEGVGCTFCHRIEAVNKGKSFDQYTLSKEGAYHTSRPANKKAPHQTATSPLFTDGQVCMGCHSQYVNPHEVPVCVMTEEGKGNCISCHMSPAEGSPAVGSAVKTHFSHRFPGGHDQDILQKAAALEVKIETKGKERSISVAIKNTTEHTFPSTNPMRMAFVKVRAKDKKGAVIWENFKADPLQEDKQAVFFKAFKAGEKVGVPSWEAEAMAFDTRLKTGETRTLTYPLYSPAISEVEVELFYLLFPPKAIEGFGIPKDGVNDKRYSVAKKSVKM</sequence>
<dbReference type="Pfam" id="PF13435">
    <property type="entry name" value="Cytochrome_C554"/>
    <property type="match status" value="1"/>
</dbReference>
<dbReference type="Proteomes" id="UP000316238">
    <property type="component" value="Unassembled WGS sequence"/>
</dbReference>
<proteinExistence type="predicted"/>
<accession>A0A521G083</accession>
<protein>
    <submittedName>
        <fullName evidence="2">Cytochrome c554 and c-prime</fullName>
    </submittedName>
</protein>
<organism evidence="2 3">
    <name type="scientific">Candidatus Electronema aureum</name>
    <dbReference type="NCBI Taxonomy" id="2005002"/>
    <lineage>
        <taxon>Bacteria</taxon>
        <taxon>Pseudomonadati</taxon>
        <taxon>Thermodesulfobacteriota</taxon>
        <taxon>Desulfobulbia</taxon>
        <taxon>Desulfobulbales</taxon>
        <taxon>Desulfobulbaceae</taxon>
        <taxon>Candidatus Electronema</taxon>
    </lineage>
</organism>